<dbReference type="InterPro" id="IPR002781">
    <property type="entry name" value="TM_pro_TauE-like"/>
</dbReference>
<dbReference type="PANTHER" id="PTHR43483">
    <property type="entry name" value="MEMBRANE TRANSPORTER PROTEIN HI_0806-RELATED"/>
    <property type="match status" value="1"/>
</dbReference>
<proteinExistence type="inferred from homology"/>
<feature type="transmembrane region" description="Helical" evidence="6">
    <location>
        <begin position="146"/>
        <end position="171"/>
    </location>
</feature>
<feature type="transmembrane region" description="Helical" evidence="6">
    <location>
        <begin position="45"/>
        <end position="67"/>
    </location>
</feature>
<keyword evidence="6" id="KW-1003">Cell membrane</keyword>
<dbReference type="Pfam" id="PF01925">
    <property type="entry name" value="TauE"/>
    <property type="match status" value="1"/>
</dbReference>
<comment type="subcellular location">
    <subcellularLocation>
        <location evidence="6">Cell membrane</location>
        <topology evidence="6">Multi-pass membrane protein</topology>
    </subcellularLocation>
    <subcellularLocation>
        <location evidence="1">Membrane</location>
        <topology evidence="1">Multi-pass membrane protein</topology>
    </subcellularLocation>
</comment>
<feature type="transmembrane region" description="Helical" evidence="6">
    <location>
        <begin position="79"/>
        <end position="98"/>
    </location>
</feature>
<feature type="transmembrane region" description="Helical" evidence="6">
    <location>
        <begin position="248"/>
        <end position="269"/>
    </location>
</feature>
<dbReference type="STRING" id="1945520.A1019T_01040"/>
<sequence>MMIVWFLAAGAFAGVCAGLFGVGGGMIIVPALVWIFTAYGYSPEIIAHLAVGTSLATIIVTSISSLTAHNKRGGVRWDVWKNMAIGLVIGSLLGAAIAEQIHGLMLQALIGAGALLIAFKMLFLSNKENLGKALPSAPVQVGAGSGIGMASAIFGIGGGSLTVPFLTWAGLPMRQAVGTSAACGLPIALAGAIGFAWFGKNVAELPPGAVGFVHVIGFICISFASFITAKLGAKWAHQLPAATLKKSFGVLLLIAGSQLLWSGLSGMNII</sequence>
<comment type="similarity">
    <text evidence="2 6">Belongs to the 4-toluene sulfonate uptake permease (TSUP) (TC 2.A.102) family.</text>
</comment>
<keyword evidence="4 6" id="KW-1133">Transmembrane helix</keyword>
<evidence type="ECO:0000256" key="4">
    <source>
        <dbReference type="ARBA" id="ARBA00022989"/>
    </source>
</evidence>
<keyword evidence="3 6" id="KW-0812">Transmembrane</keyword>
<dbReference type="PANTHER" id="PTHR43483:SF3">
    <property type="entry name" value="MEMBRANE TRANSPORTER PROTEIN HI_0806-RELATED"/>
    <property type="match status" value="1"/>
</dbReference>
<dbReference type="EMBL" id="FUGD01000071">
    <property type="protein sequence ID" value="SJM37069.1"/>
    <property type="molecule type" value="Genomic_DNA"/>
</dbReference>
<reference evidence="8" key="1">
    <citation type="submission" date="2017-02" db="EMBL/GenBank/DDBJ databases">
        <authorList>
            <person name="Mornico D."/>
        </authorList>
    </citation>
    <scope>NUCLEOTIDE SEQUENCE [LARGE SCALE GENOMIC DNA]</scope>
</reference>
<feature type="transmembrane region" description="Helical" evidence="6">
    <location>
        <begin position="104"/>
        <end position="125"/>
    </location>
</feature>
<name>A0A1R4EF95_9GAMM</name>
<evidence type="ECO:0000313" key="8">
    <source>
        <dbReference type="Proteomes" id="UP000188169"/>
    </source>
</evidence>
<feature type="transmembrane region" description="Helical" evidence="6">
    <location>
        <begin position="177"/>
        <end position="198"/>
    </location>
</feature>
<gene>
    <name evidence="7" type="ORF">A1019T_01040</name>
</gene>
<feature type="transmembrane region" description="Helical" evidence="6">
    <location>
        <begin position="12"/>
        <end position="39"/>
    </location>
</feature>
<dbReference type="OrthoDB" id="457670at2"/>
<evidence type="ECO:0000313" key="7">
    <source>
        <dbReference type="EMBL" id="SJM37069.1"/>
    </source>
</evidence>
<evidence type="ECO:0000256" key="1">
    <source>
        <dbReference type="ARBA" id="ARBA00004141"/>
    </source>
</evidence>
<evidence type="ECO:0000256" key="2">
    <source>
        <dbReference type="ARBA" id="ARBA00009142"/>
    </source>
</evidence>
<evidence type="ECO:0000256" key="3">
    <source>
        <dbReference type="ARBA" id="ARBA00022692"/>
    </source>
</evidence>
<organism evidence="7 8">
    <name type="scientific">Psychrobacter pasteurii</name>
    <dbReference type="NCBI Taxonomy" id="1945520"/>
    <lineage>
        <taxon>Bacteria</taxon>
        <taxon>Pseudomonadati</taxon>
        <taxon>Pseudomonadota</taxon>
        <taxon>Gammaproteobacteria</taxon>
        <taxon>Moraxellales</taxon>
        <taxon>Moraxellaceae</taxon>
        <taxon>Psychrobacter</taxon>
    </lineage>
</organism>
<keyword evidence="8" id="KW-1185">Reference proteome</keyword>
<dbReference type="GO" id="GO:0005886">
    <property type="term" value="C:plasma membrane"/>
    <property type="evidence" value="ECO:0007669"/>
    <property type="project" value="UniProtKB-SubCell"/>
</dbReference>
<accession>A0A1R4EF95</accession>
<keyword evidence="5 6" id="KW-0472">Membrane</keyword>
<evidence type="ECO:0000256" key="6">
    <source>
        <dbReference type="RuleBase" id="RU363041"/>
    </source>
</evidence>
<dbReference type="Proteomes" id="UP000188169">
    <property type="component" value="Unassembled WGS sequence"/>
</dbReference>
<protein>
    <recommendedName>
        <fullName evidence="6">Probable membrane transporter protein</fullName>
    </recommendedName>
</protein>
<dbReference type="RefSeq" id="WP_077448474.1">
    <property type="nucleotide sequence ID" value="NZ_FUGD01000071.1"/>
</dbReference>
<dbReference type="AlphaFoldDB" id="A0A1R4EF95"/>
<evidence type="ECO:0000256" key="5">
    <source>
        <dbReference type="ARBA" id="ARBA00023136"/>
    </source>
</evidence>
<feature type="transmembrane region" description="Helical" evidence="6">
    <location>
        <begin position="210"/>
        <end position="228"/>
    </location>
</feature>